<sequence length="206" mass="22999">MDKLDNAVKSFDNAARGLLSYIDNNEYVTAMLTIFLIVYASYAAPKLPPYILKLFDNPLFKLLIFFLIVYTARKNPTVSIVAAVALMVTIHALNKFKVDQLMAQLVCKDKEGMESLPEHIASYDLPVPSNELVMEEISTPEALVHEAAVSELAMESKEEPTGCARKANFRNSFYPQYVNLKPDAYKARYTGNEVNGFDPNAAYASI</sequence>
<organism evidence="2 3">
    <name type="scientific">Fadolivirus FV1/VV64</name>
    <dbReference type="NCBI Taxonomy" id="3070911"/>
    <lineage>
        <taxon>Viruses</taxon>
        <taxon>Varidnaviria</taxon>
        <taxon>Bamfordvirae</taxon>
        <taxon>Nucleocytoviricota</taxon>
        <taxon>Megaviricetes</taxon>
        <taxon>Imitervirales</taxon>
        <taxon>Mimiviridae</taxon>
        <taxon>Klosneuvirinae</taxon>
        <taxon>Fadolivirus</taxon>
        <taxon>Fadolivirus algeromassiliense</taxon>
    </lineage>
</organism>
<feature type="transmembrane region" description="Helical" evidence="1">
    <location>
        <begin position="76"/>
        <end position="93"/>
    </location>
</feature>
<evidence type="ECO:0000313" key="3">
    <source>
        <dbReference type="Proteomes" id="UP001162001"/>
    </source>
</evidence>
<accession>A0A7D3R0P9</accession>
<keyword evidence="1" id="KW-0812">Transmembrane</keyword>
<proteinExistence type="predicted"/>
<evidence type="ECO:0000313" key="2">
    <source>
        <dbReference type="EMBL" id="QKF93861.1"/>
    </source>
</evidence>
<evidence type="ECO:0000256" key="1">
    <source>
        <dbReference type="SAM" id="Phobius"/>
    </source>
</evidence>
<gene>
    <name evidence="2" type="ORF">Fadolivirus_1_403</name>
</gene>
<name>A0A7D3R0P9_9VIRU</name>
<protein>
    <submittedName>
        <fullName evidence="2">Uncharacterized protein</fullName>
    </submittedName>
</protein>
<feature type="transmembrane region" description="Helical" evidence="1">
    <location>
        <begin position="27"/>
        <end position="44"/>
    </location>
</feature>
<dbReference type="EMBL" id="MT418680">
    <property type="protein sequence ID" value="QKF93861.1"/>
    <property type="molecule type" value="Genomic_DNA"/>
</dbReference>
<keyword evidence="3" id="KW-1185">Reference proteome</keyword>
<feature type="transmembrane region" description="Helical" evidence="1">
    <location>
        <begin position="51"/>
        <end position="70"/>
    </location>
</feature>
<keyword evidence="1" id="KW-1133">Transmembrane helix</keyword>
<dbReference type="Proteomes" id="UP001162001">
    <property type="component" value="Segment"/>
</dbReference>
<reference evidence="2 3" key="1">
    <citation type="submission" date="2020-04" db="EMBL/GenBank/DDBJ databases">
        <title>Advantages and limits of metagenomic assembly and binning of a giant virus.</title>
        <authorList>
            <person name="Schulz F."/>
            <person name="Andreani J."/>
            <person name="Francis R."/>
            <person name="Boudjemaa H."/>
            <person name="Bou Khalil J.Y."/>
            <person name="Lee J."/>
            <person name="La Scola B."/>
            <person name="Woyke T."/>
        </authorList>
    </citation>
    <scope>NUCLEOTIDE SEQUENCE [LARGE SCALE GENOMIC DNA]</scope>
    <source>
        <strain evidence="2 3">FV1/VV64</strain>
    </source>
</reference>
<keyword evidence="1" id="KW-0472">Membrane</keyword>